<evidence type="ECO:0000259" key="3">
    <source>
        <dbReference type="Pfam" id="PF02709"/>
    </source>
</evidence>
<protein>
    <submittedName>
        <fullName evidence="4">Glycosyltransferase family 2 protein</fullName>
        <ecNumber evidence="4">2.4.-.-</ecNumber>
    </submittedName>
</protein>
<dbReference type="Pfam" id="PF00535">
    <property type="entry name" value="Glycos_transf_2"/>
    <property type="match status" value="1"/>
</dbReference>
<name>A0ABW5BWS5_9BACI</name>
<sequence length="413" mass="48695">MLNYTTNDYFLRRNTQASEEVEISIIIPSYNKYPLNLYTLYSLEKQHYDLSKVEVFLIDDASTDQTPERIETYNPPYHFYYFRCKKNIGRAKVRNLGIQHAQGKVIIFLDAEMFVEPSFLQNHYQYHQQKENLIVTGAMSYKGLYSCVFPDFQPKQMQEITKLIKDNSKLSSRFSTYKSSSQTAFPLLKNKDFDRGRYKTLCFEKSSWFSFILEQYGPNLDGFSFPWMAFLTGNVSLRKSMLDKVGGFDEEFVGYGYEDWELGYRLYNAGAEYIASDQVISYHQEHPISSDKWQEAIGNYYLFLTKHPDIDVLFLGIEISQIASLDDMNELLNEYKVFLEHDLYEFTLFNRMFIKILVTITLLLKIDIRHKNILGAAGFSENQRNELFDEVMRLKKLNRYNKITKFIERIISS</sequence>
<proteinExistence type="predicted"/>
<dbReference type="GO" id="GO:0016757">
    <property type="term" value="F:glycosyltransferase activity"/>
    <property type="evidence" value="ECO:0007669"/>
    <property type="project" value="UniProtKB-KW"/>
</dbReference>
<gene>
    <name evidence="4" type="ORF">ACFSKK_06615</name>
</gene>
<dbReference type="RefSeq" id="WP_247341026.1">
    <property type="nucleotide sequence ID" value="NZ_CP095550.1"/>
</dbReference>
<dbReference type="EC" id="2.4.-.-" evidence="4"/>
<dbReference type="CDD" id="cd00761">
    <property type="entry name" value="Glyco_tranf_GTA_type"/>
    <property type="match status" value="1"/>
</dbReference>
<keyword evidence="1 4" id="KW-0808">Transferase</keyword>
<keyword evidence="4" id="KW-0328">Glycosyltransferase</keyword>
<evidence type="ECO:0000313" key="4">
    <source>
        <dbReference type="EMBL" id="MFD2213364.1"/>
    </source>
</evidence>
<evidence type="ECO:0000313" key="5">
    <source>
        <dbReference type="Proteomes" id="UP001597318"/>
    </source>
</evidence>
<dbReference type="Proteomes" id="UP001597318">
    <property type="component" value="Unassembled WGS sequence"/>
</dbReference>
<dbReference type="InterPro" id="IPR001173">
    <property type="entry name" value="Glyco_trans_2-like"/>
</dbReference>
<organism evidence="4 5">
    <name type="scientific">Metabacillus endolithicus</name>
    <dbReference type="NCBI Taxonomy" id="1535204"/>
    <lineage>
        <taxon>Bacteria</taxon>
        <taxon>Bacillati</taxon>
        <taxon>Bacillota</taxon>
        <taxon>Bacilli</taxon>
        <taxon>Bacillales</taxon>
        <taxon>Bacillaceae</taxon>
        <taxon>Metabacillus</taxon>
    </lineage>
</organism>
<keyword evidence="5" id="KW-1185">Reference proteome</keyword>
<dbReference type="InterPro" id="IPR027791">
    <property type="entry name" value="Galactosyl_T_C"/>
</dbReference>
<dbReference type="SUPFAM" id="SSF53448">
    <property type="entry name" value="Nucleotide-diphospho-sugar transferases"/>
    <property type="match status" value="1"/>
</dbReference>
<accession>A0ABW5BWS5</accession>
<dbReference type="PANTHER" id="PTHR43685:SF2">
    <property type="entry name" value="GLYCOSYLTRANSFERASE 2-LIKE DOMAIN-CONTAINING PROTEIN"/>
    <property type="match status" value="1"/>
</dbReference>
<reference evidence="5" key="1">
    <citation type="journal article" date="2019" name="Int. J. Syst. Evol. Microbiol.">
        <title>The Global Catalogue of Microorganisms (GCM) 10K type strain sequencing project: providing services to taxonomists for standard genome sequencing and annotation.</title>
        <authorList>
            <consortium name="The Broad Institute Genomics Platform"/>
            <consortium name="The Broad Institute Genome Sequencing Center for Infectious Disease"/>
            <person name="Wu L."/>
            <person name="Ma J."/>
        </authorList>
    </citation>
    <scope>NUCLEOTIDE SEQUENCE [LARGE SCALE GENOMIC DNA]</scope>
    <source>
        <strain evidence="5">CGMCC 1.15474</strain>
    </source>
</reference>
<evidence type="ECO:0000259" key="2">
    <source>
        <dbReference type="Pfam" id="PF00535"/>
    </source>
</evidence>
<dbReference type="InterPro" id="IPR029044">
    <property type="entry name" value="Nucleotide-diphossugar_trans"/>
</dbReference>
<dbReference type="InterPro" id="IPR050834">
    <property type="entry name" value="Glycosyltransf_2"/>
</dbReference>
<comment type="caution">
    <text evidence="4">The sequence shown here is derived from an EMBL/GenBank/DDBJ whole genome shotgun (WGS) entry which is preliminary data.</text>
</comment>
<feature type="domain" description="Galactosyltransferase C-terminal" evidence="3">
    <location>
        <begin position="223"/>
        <end position="275"/>
    </location>
</feature>
<evidence type="ECO:0000256" key="1">
    <source>
        <dbReference type="ARBA" id="ARBA00022679"/>
    </source>
</evidence>
<dbReference type="Pfam" id="PF02709">
    <property type="entry name" value="Glyco_transf_7C"/>
    <property type="match status" value="1"/>
</dbReference>
<dbReference type="Gene3D" id="3.90.550.10">
    <property type="entry name" value="Spore Coat Polysaccharide Biosynthesis Protein SpsA, Chain A"/>
    <property type="match status" value="1"/>
</dbReference>
<dbReference type="PANTHER" id="PTHR43685">
    <property type="entry name" value="GLYCOSYLTRANSFERASE"/>
    <property type="match status" value="1"/>
</dbReference>
<feature type="domain" description="Glycosyltransferase 2-like" evidence="2">
    <location>
        <begin position="24"/>
        <end position="139"/>
    </location>
</feature>
<dbReference type="EMBL" id="JBHUIK010000001">
    <property type="protein sequence ID" value="MFD2213364.1"/>
    <property type="molecule type" value="Genomic_DNA"/>
</dbReference>